<dbReference type="Gene3D" id="3.30.70.2510">
    <property type="match status" value="2"/>
</dbReference>
<comment type="caution">
    <text evidence="8">The sequence shown here is derived from an EMBL/GenBank/DDBJ whole genome shotgun (WGS) entry which is preliminary data.</text>
</comment>
<feature type="domain" description="Pus10-like C-terminal" evidence="7">
    <location>
        <begin position="363"/>
        <end position="493"/>
    </location>
</feature>
<keyword evidence="9" id="KW-1185">Reference proteome</keyword>
<evidence type="ECO:0000259" key="7">
    <source>
        <dbReference type="Pfam" id="PF21238"/>
    </source>
</evidence>
<dbReference type="AlphaFoldDB" id="A0A3M0K9F8"/>
<evidence type="ECO:0000259" key="6">
    <source>
        <dbReference type="Pfam" id="PF21237"/>
    </source>
</evidence>
<evidence type="ECO:0000256" key="2">
    <source>
        <dbReference type="ARBA" id="ARBA00012787"/>
    </source>
</evidence>
<feature type="region of interest" description="Disordered" evidence="5">
    <location>
        <begin position="1"/>
        <end position="27"/>
    </location>
</feature>
<keyword evidence="3" id="KW-0819">tRNA processing</keyword>
<dbReference type="InterPro" id="IPR039894">
    <property type="entry name" value="Pus10-like"/>
</dbReference>
<keyword evidence="4" id="KW-0413">Isomerase</keyword>
<dbReference type="Proteomes" id="UP000269221">
    <property type="component" value="Unassembled WGS sequence"/>
</dbReference>
<dbReference type="InterPro" id="IPR048742">
    <property type="entry name" value="Pus10_N_euk"/>
</dbReference>
<dbReference type="FunFam" id="1.10.10.2050:FF:000001">
    <property type="entry name" value="putative tRNA pseudouridine synthase Pus10"/>
    <property type="match status" value="1"/>
</dbReference>
<reference evidence="8 9" key="1">
    <citation type="submission" date="2018-07" db="EMBL/GenBank/DDBJ databases">
        <title>A high quality draft genome assembly of the barn swallow (H. rustica rustica).</title>
        <authorList>
            <person name="Formenti G."/>
            <person name="Chiara M."/>
            <person name="Poveda L."/>
            <person name="Francoijs K.-J."/>
            <person name="Bonisoli-Alquati A."/>
            <person name="Canova L."/>
            <person name="Gianfranceschi L."/>
            <person name="Horner D.S."/>
            <person name="Saino N."/>
        </authorList>
    </citation>
    <scope>NUCLEOTIDE SEQUENCE [LARGE SCALE GENOMIC DNA]</scope>
    <source>
        <strain evidence="8">Chelidonia</strain>
        <tissue evidence="8">Blood</tissue>
    </source>
</reference>
<dbReference type="Pfam" id="PF21238">
    <property type="entry name" value="Pus10_C"/>
    <property type="match status" value="3"/>
</dbReference>
<dbReference type="InterPro" id="IPR020103">
    <property type="entry name" value="PsdUridine_synth_cat_dom_sf"/>
</dbReference>
<accession>A0A3M0K9F8</accession>
<dbReference type="EMBL" id="QRBI01000119">
    <property type="protein sequence ID" value="RMC07974.1"/>
    <property type="molecule type" value="Genomic_DNA"/>
</dbReference>
<evidence type="ECO:0000256" key="3">
    <source>
        <dbReference type="ARBA" id="ARBA00022694"/>
    </source>
</evidence>
<evidence type="ECO:0000313" key="8">
    <source>
        <dbReference type="EMBL" id="RMC07974.1"/>
    </source>
</evidence>
<organism evidence="8 9">
    <name type="scientific">Hirundo rustica rustica</name>
    <dbReference type="NCBI Taxonomy" id="333673"/>
    <lineage>
        <taxon>Eukaryota</taxon>
        <taxon>Metazoa</taxon>
        <taxon>Chordata</taxon>
        <taxon>Craniata</taxon>
        <taxon>Vertebrata</taxon>
        <taxon>Euteleostomi</taxon>
        <taxon>Archelosauria</taxon>
        <taxon>Archosauria</taxon>
        <taxon>Dinosauria</taxon>
        <taxon>Saurischia</taxon>
        <taxon>Theropoda</taxon>
        <taxon>Coelurosauria</taxon>
        <taxon>Aves</taxon>
        <taxon>Neognathae</taxon>
        <taxon>Neoaves</taxon>
        <taxon>Telluraves</taxon>
        <taxon>Australaves</taxon>
        <taxon>Passeriformes</taxon>
        <taxon>Sylvioidea</taxon>
        <taxon>Hirundinidae</taxon>
        <taxon>Hirundo</taxon>
    </lineage>
</organism>
<dbReference type="Gene3D" id="3.30.70.3190">
    <property type="match status" value="1"/>
</dbReference>
<feature type="domain" description="Pus10 N-terminal eukaryotes" evidence="6">
    <location>
        <begin position="233"/>
        <end position="311"/>
    </location>
</feature>
<name>A0A3M0K9F8_HIRRU</name>
<dbReference type="GO" id="GO:0031119">
    <property type="term" value="P:tRNA pseudouridine synthesis"/>
    <property type="evidence" value="ECO:0007669"/>
    <property type="project" value="TreeGrafter"/>
</dbReference>
<evidence type="ECO:0000256" key="1">
    <source>
        <dbReference type="ARBA" id="ARBA00009652"/>
    </source>
</evidence>
<dbReference type="PANTHER" id="PTHR21568">
    <property type="entry name" value="TRNA PSEUDOURIDINE SYNTHASE PUS10"/>
    <property type="match status" value="1"/>
</dbReference>
<dbReference type="InterPro" id="IPR048741">
    <property type="entry name" value="Pus10-like_C"/>
</dbReference>
<protein>
    <recommendedName>
        <fullName evidence="2">tRNA pseudouridine(55) synthase</fullName>
        <ecNumber evidence="2">5.4.99.25</ecNumber>
    </recommendedName>
</protein>
<gene>
    <name evidence="8" type="ORF">DUI87_15446</name>
</gene>
<evidence type="ECO:0000313" key="9">
    <source>
        <dbReference type="Proteomes" id="UP000269221"/>
    </source>
</evidence>
<dbReference type="SUPFAM" id="SSF55120">
    <property type="entry name" value="Pseudouridine synthase"/>
    <property type="match status" value="1"/>
</dbReference>
<feature type="domain" description="Pus10-like C-terminal" evidence="7">
    <location>
        <begin position="317"/>
        <end position="361"/>
    </location>
</feature>
<dbReference type="GO" id="GO:0160148">
    <property type="term" value="F:tRNA pseudouridine(55) synthase activity"/>
    <property type="evidence" value="ECO:0007669"/>
    <property type="project" value="UniProtKB-EC"/>
</dbReference>
<proteinExistence type="inferred from homology"/>
<evidence type="ECO:0000256" key="4">
    <source>
        <dbReference type="ARBA" id="ARBA00023235"/>
    </source>
</evidence>
<dbReference type="GO" id="GO:0003723">
    <property type="term" value="F:RNA binding"/>
    <property type="evidence" value="ECO:0007669"/>
    <property type="project" value="InterPro"/>
</dbReference>
<dbReference type="EC" id="5.4.99.25" evidence="2"/>
<evidence type="ECO:0000256" key="5">
    <source>
        <dbReference type="SAM" id="MobiDB-lite"/>
    </source>
</evidence>
<dbReference type="STRING" id="333673.A0A3M0K9F8"/>
<feature type="domain" description="Pus10-like C-terminal" evidence="7">
    <location>
        <begin position="544"/>
        <end position="579"/>
    </location>
</feature>
<dbReference type="Gene3D" id="1.10.10.2050">
    <property type="match status" value="1"/>
</dbReference>
<dbReference type="OrthoDB" id="271937at2759"/>
<comment type="similarity">
    <text evidence="1">Belongs to the pseudouridine synthase Pus10 family.</text>
</comment>
<sequence>MRMERERSRNGGPEPPPPPLPHMRGSELRPEVLGRSGVPILSPTLPANVRNIATFALMCHSVPVFKSHGDLPSMSSLTEKDRPIAQLLLNTGTCPRCILRFCCVGSQMLYRHPHEDLMKDLQEFLKSSQEEEDTVCLDVADPPCKRIRLEHREEGADDLNHNGAIPQRPSADNGNAAMESSAGKVCNVCLGILQEFCEADFVKKVCQKVNSAEYQFTSFVFSVSLPPQLSVRESLFEVSVVFAHPETDEECHFLATACPDCFKPAKNKQSVFTRMAVIKALEKIKEEDFLQHFPCPPSSPKNLCDALEIQCNNGAVFVAGRYNKYSRNLPQTPWIIDGERKLESSVEELISEHLMAEFKADRRPFAIELVNPRRIRFTAEEMKRLQQAINDSSDKIQVRDLQLVTREAIGRMKEGEEEKTKTYSALIWTDKAIRREDIAFLDDIKELKLDQKTPLRVLHRRPLAVRCRLIHTMKSEYIDEHHFRLHLKTQAGTLEIAATYKLQFHPKVTAQFGMKQNAGQQCSFRHQSQKPGIRCSPEDSIPSYIKEFVHGDFGRTKPNIGSLLNRTADILELDVESVDVDWPPTLAD</sequence>
<dbReference type="Pfam" id="PF21237">
    <property type="entry name" value="Pus10_N_euk"/>
    <property type="match status" value="1"/>
</dbReference>
<dbReference type="PANTHER" id="PTHR21568:SF0">
    <property type="entry name" value="TRNA PSEUDOURIDINE SYNTHASE PUS10"/>
    <property type="match status" value="1"/>
</dbReference>